<dbReference type="PANTHER" id="PTHR30250">
    <property type="entry name" value="PST FAMILY PREDICTED COLANIC ACID TRANSPORTER"/>
    <property type="match status" value="1"/>
</dbReference>
<evidence type="ECO:0008006" key="9">
    <source>
        <dbReference type="Google" id="ProtNLM"/>
    </source>
</evidence>
<feature type="transmembrane region" description="Helical" evidence="6">
    <location>
        <begin position="170"/>
        <end position="191"/>
    </location>
</feature>
<dbReference type="Proteomes" id="UP001059859">
    <property type="component" value="Chromosome"/>
</dbReference>
<feature type="transmembrane region" description="Helical" evidence="6">
    <location>
        <begin position="381"/>
        <end position="401"/>
    </location>
</feature>
<evidence type="ECO:0000256" key="4">
    <source>
        <dbReference type="ARBA" id="ARBA00022989"/>
    </source>
</evidence>
<keyword evidence="4 6" id="KW-1133">Transmembrane helix</keyword>
<protein>
    <recommendedName>
        <fullName evidence="9">Polysaccharide biosynthesis protein C-terminal domain-containing protein</fullName>
    </recommendedName>
</protein>
<reference evidence="7" key="1">
    <citation type="submission" date="2022-09" db="EMBL/GenBank/DDBJ databases">
        <title>Novel species in genus Arthrobacter.</title>
        <authorList>
            <person name="Liu Y."/>
        </authorList>
    </citation>
    <scope>NUCLEOTIDE SEQUENCE</scope>
    <source>
        <strain evidence="7">Zg-Y815</strain>
    </source>
</reference>
<sequence>MGQSTVLRHIRRLGAFGASVVITTVVGLLAIPVVIANAGGNTWGVIALGQSAALLFGVLVSFGWGTVGPAMVAGMPAAERPQMFMDSLVSRVYLFAVTAPLAALTVWLIAGDSGPVAALASLTYLVPFLGASWFFVGDARPGRLLVFDTLPVTLGTVLGLAGLVLTGDVFVYLAIQLAMNLLGVTVSGLLIRNRSAAVPRLDLHIGRAVRRLAGQRHGVVTAATSSLYVNTPLLVVGAVLPGAVSLYAMAEKFFKYGLTAVGPVVQVLQGSIADPDRARQEARIRIAARWAPLAAALCAVVMALCIPWASNLLSQGAIRVGFDLSMPMGVVFGAVTVSQVVGLACLIPLGEGKALAVSTVLGAAIGVPLIVTGALTLGVSAVAWAVAVSELAVAVYQLGVVRRYFRRGSGKGVALQGRKHTPVERP</sequence>
<evidence type="ECO:0000256" key="5">
    <source>
        <dbReference type="ARBA" id="ARBA00023136"/>
    </source>
</evidence>
<name>A0ABY5YQC4_9MICC</name>
<dbReference type="RefSeq" id="WP_260651670.1">
    <property type="nucleotide sequence ID" value="NZ_CP104275.1"/>
</dbReference>
<feature type="transmembrane region" description="Helical" evidence="6">
    <location>
        <begin position="116"/>
        <end position="137"/>
    </location>
</feature>
<feature type="transmembrane region" description="Helical" evidence="6">
    <location>
        <begin position="287"/>
        <end position="309"/>
    </location>
</feature>
<keyword evidence="2" id="KW-1003">Cell membrane</keyword>
<evidence type="ECO:0000256" key="2">
    <source>
        <dbReference type="ARBA" id="ARBA00022475"/>
    </source>
</evidence>
<keyword evidence="5 6" id="KW-0472">Membrane</keyword>
<feature type="transmembrane region" description="Helical" evidence="6">
    <location>
        <begin position="354"/>
        <end position="375"/>
    </location>
</feature>
<gene>
    <name evidence="7" type="ORF">N2K95_11555</name>
</gene>
<evidence type="ECO:0000313" key="8">
    <source>
        <dbReference type="Proteomes" id="UP001059859"/>
    </source>
</evidence>
<feature type="transmembrane region" description="Helical" evidence="6">
    <location>
        <begin position="88"/>
        <end position="110"/>
    </location>
</feature>
<dbReference type="InterPro" id="IPR050833">
    <property type="entry name" value="Poly_Biosynth_Transport"/>
</dbReference>
<evidence type="ECO:0000256" key="1">
    <source>
        <dbReference type="ARBA" id="ARBA00004651"/>
    </source>
</evidence>
<evidence type="ECO:0000256" key="3">
    <source>
        <dbReference type="ARBA" id="ARBA00022692"/>
    </source>
</evidence>
<feature type="transmembrane region" description="Helical" evidence="6">
    <location>
        <begin position="144"/>
        <end position="164"/>
    </location>
</feature>
<evidence type="ECO:0000313" key="7">
    <source>
        <dbReference type="EMBL" id="UWX96298.1"/>
    </source>
</evidence>
<feature type="transmembrane region" description="Helical" evidence="6">
    <location>
        <begin position="12"/>
        <end position="36"/>
    </location>
</feature>
<keyword evidence="3 6" id="KW-0812">Transmembrane</keyword>
<dbReference type="PANTHER" id="PTHR30250:SF11">
    <property type="entry name" value="O-ANTIGEN TRANSPORTER-RELATED"/>
    <property type="match status" value="1"/>
</dbReference>
<keyword evidence="8" id="KW-1185">Reference proteome</keyword>
<dbReference type="EMBL" id="CP104275">
    <property type="protein sequence ID" value="UWX96298.1"/>
    <property type="molecule type" value="Genomic_DNA"/>
</dbReference>
<comment type="subcellular location">
    <subcellularLocation>
        <location evidence="1">Cell membrane</location>
        <topology evidence="1">Multi-pass membrane protein</topology>
    </subcellularLocation>
</comment>
<feature type="transmembrane region" description="Helical" evidence="6">
    <location>
        <begin position="42"/>
        <end position="67"/>
    </location>
</feature>
<accession>A0ABY5YQC4</accession>
<proteinExistence type="predicted"/>
<feature type="transmembrane region" description="Helical" evidence="6">
    <location>
        <begin position="329"/>
        <end position="347"/>
    </location>
</feature>
<organism evidence="7 8">
    <name type="scientific">Arthrobacter zhaoxinii</name>
    <dbReference type="NCBI Taxonomy" id="2964616"/>
    <lineage>
        <taxon>Bacteria</taxon>
        <taxon>Bacillati</taxon>
        <taxon>Actinomycetota</taxon>
        <taxon>Actinomycetes</taxon>
        <taxon>Micrococcales</taxon>
        <taxon>Micrococcaceae</taxon>
        <taxon>Arthrobacter</taxon>
    </lineage>
</organism>
<evidence type="ECO:0000256" key="6">
    <source>
        <dbReference type="SAM" id="Phobius"/>
    </source>
</evidence>